<dbReference type="GO" id="GO:0005886">
    <property type="term" value="C:plasma membrane"/>
    <property type="evidence" value="ECO:0007669"/>
    <property type="project" value="TreeGrafter"/>
</dbReference>
<feature type="transmembrane region" description="Helical" evidence="6">
    <location>
        <begin position="255"/>
        <end position="286"/>
    </location>
</feature>
<dbReference type="Gene3D" id="1.20.1250.20">
    <property type="entry name" value="MFS general substrate transporter like domains"/>
    <property type="match status" value="1"/>
</dbReference>
<keyword evidence="2 6" id="KW-0812">Transmembrane</keyword>
<dbReference type="GeneID" id="27325560"/>
<feature type="domain" description="Major facilitator superfamily (MFS) profile" evidence="7">
    <location>
        <begin position="63"/>
        <end position="576"/>
    </location>
</feature>
<name>A0A0D1WN02_EXOME</name>
<keyword evidence="4 6" id="KW-0472">Membrane</keyword>
<protein>
    <recommendedName>
        <fullName evidence="7">Major facilitator superfamily (MFS) profile domain-containing protein</fullName>
    </recommendedName>
</protein>
<dbReference type="GO" id="GO:0022857">
    <property type="term" value="F:transmembrane transporter activity"/>
    <property type="evidence" value="ECO:0007669"/>
    <property type="project" value="InterPro"/>
</dbReference>
<reference evidence="8 9" key="1">
    <citation type="submission" date="2015-01" db="EMBL/GenBank/DDBJ databases">
        <title>The Genome Sequence of Exophiala mesophila CBS40295.</title>
        <authorList>
            <consortium name="The Broad Institute Genomics Platform"/>
            <person name="Cuomo C."/>
            <person name="de Hoog S."/>
            <person name="Gorbushina A."/>
            <person name="Stielow B."/>
            <person name="Teixiera M."/>
            <person name="Abouelleil A."/>
            <person name="Chapman S.B."/>
            <person name="Priest M."/>
            <person name="Young S.K."/>
            <person name="Wortman J."/>
            <person name="Nusbaum C."/>
            <person name="Birren B."/>
        </authorList>
    </citation>
    <scope>NUCLEOTIDE SEQUENCE [LARGE SCALE GENOMIC DNA]</scope>
    <source>
        <strain evidence="8 9">CBS 40295</strain>
    </source>
</reference>
<organism evidence="8 9">
    <name type="scientific">Exophiala mesophila</name>
    <name type="common">Black yeast-like fungus</name>
    <dbReference type="NCBI Taxonomy" id="212818"/>
    <lineage>
        <taxon>Eukaryota</taxon>
        <taxon>Fungi</taxon>
        <taxon>Dikarya</taxon>
        <taxon>Ascomycota</taxon>
        <taxon>Pezizomycotina</taxon>
        <taxon>Eurotiomycetes</taxon>
        <taxon>Chaetothyriomycetidae</taxon>
        <taxon>Chaetothyriales</taxon>
        <taxon>Herpotrichiellaceae</taxon>
        <taxon>Exophiala</taxon>
    </lineage>
</organism>
<dbReference type="HOGENOM" id="CLU_000960_26_0_1"/>
<dbReference type="OMA" id="QTWGMLL"/>
<dbReference type="InterPro" id="IPR036259">
    <property type="entry name" value="MFS_trans_sf"/>
</dbReference>
<dbReference type="SUPFAM" id="SSF103473">
    <property type="entry name" value="MFS general substrate transporter"/>
    <property type="match status" value="1"/>
</dbReference>
<dbReference type="OrthoDB" id="6770063at2759"/>
<feature type="region of interest" description="Disordered" evidence="5">
    <location>
        <begin position="576"/>
        <end position="609"/>
    </location>
</feature>
<proteinExistence type="predicted"/>
<comment type="subcellular location">
    <subcellularLocation>
        <location evidence="1">Membrane</location>
        <topology evidence="1">Multi-pass membrane protein</topology>
    </subcellularLocation>
</comment>
<keyword evidence="9" id="KW-1185">Reference proteome</keyword>
<dbReference type="AlphaFoldDB" id="A0A0D1WN02"/>
<dbReference type="InterPro" id="IPR020846">
    <property type="entry name" value="MFS_dom"/>
</dbReference>
<feature type="transmembrane region" description="Helical" evidence="6">
    <location>
        <begin position="346"/>
        <end position="374"/>
    </location>
</feature>
<keyword evidence="3 6" id="KW-1133">Transmembrane helix</keyword>
<evidence type="ECO:0000313" key="8">
    <source>
        <dbReference type="EMBL" id="KIV90405.1"/>
    </source>
</evidence>
<evidence type="ECO:0000259" key="7">
    <source>
        <dbReference type="PROSITE" id="PS50850"/>
    </source>
</evidence>
<evidence type="ECO:0000256" key="4">
    <source>
        <dbReference type="ARBA" id="ARBA00023136"/>
    </source>
</evidence>
<feature type="transmembrane region" description="Helical" evidence="6">
    <location>
        <begin position="187"/>
        <end position="206"/>
    </location>
</feature>
<feature type="transmembrane region" description="Helical" evidence="6">
    <location>
        <begin position="386"/>
        <end position="403"/>
    </location>
</feature>
<feature type="transmembrane region" description="Helical" evidence="6">
    <location>
        <begin position="477"/>
        <end position="497"/>
    </location>
</feature>
<dbReference type="PANTHER" id="PTHR23501">
    <property type="entry name" value="MAJOR FACILITATOR SUPERFAMILY"/>
    <property type="match status" value="1"/>
</dbReference>
<feature type="transmembrane region" description="Helical" evidence="6">
    <location>
        <begin position="212"/>
        <end position="234"/>
    </location>
</feature>
<feature type="transmembrane region" description="Helical" evidence="6">
    <location>
        <begin position="97"/>
        <end position="117"/>
    </location>
</feature>
<accession>A0A0D1WN02</accession>
<dbReference type="Pfam" id="PF07690">
    <property type="entry name" value="MFS_1"/>
    <property type="match status" value="1"/>
</dbReference>
<evidence type="ECO:0000256" key="1">
    <source>
        <dbReference type="ARBA" id="ARBA00004141"/>
    </source>
</evidence>
<feature type="transmembrane region" description="Helical" evidence="6">
    <location>
        <begin position="545"/>
        <end position="570"/>
    </location>
</feature>
<evidence type="ECO:0000256" key="2">
    <source>
        <dbReference type="ARBA" id="ARBA00022692"/>
    </source>
</evidence>
<dbReference type="Proteomes" id="UP000054302">
    <property type="component" value="Unassembled WGS sequence"/>
</dbReference>
<sequence>MIASYRYLRKKRRQRQLSKAENLQLDTTGQNPSSTVTNGSQKKKKCPVCVKEKSAARKYRWRIILCLLPAFLDASLDLTVIATALPRIASHFNRFNQLSWIVTAFSLTSTAFIPVYGQLADTFGRFPTIMFSAMVVATGSVLCASAPVWGVLLLGRSLQGIGAAGVQNVTIIILADKVTLKEQSINTSIFQMMGGVGYSIGPVIGGYLTNASWRYCFALSCCLSAVSMTGLFLLRNELLPGRITFEPTSGLVSRIKVLGSGLVTLDFGGIFLFIAGVGLVILGTAWGGSTYPWSSSAVIASLAIGVVMMMCFVAWELSLASGGFLHKRLPRTTPMIPASILSAKDVSLVCFLSFGSGTALFSVFYFVGIYFTLVEGYRASHAGEQLLFYVPGLGFGVIFAIFICNKWPRQTFWPLYIGTVIETIGIGVICYAVQARRVPLINGMMFIAGAGTGMRFMPANLHLAGMFRNQLAAVYSLLRFAMPFGGTVGLTIMGAVFQNKMSAYFGTAINGQSIDLHQQSSLEVVSELPAEEQAIVRAQGANATMWAFVSILPLLAITVFSTMALGNVWIVAPPKKSQQGADEPAPPPREDGKCAQHADEEVQEDVPKSTSVDILEEVFLVALLRGDVQRLRKKGPEAPQRNVVSTQPTTEDSVVPIADKQPSNSGVDDAIEPHLTEK</sequence>
<feature type="region of interest" description="Disordered" evidence="5">
    <location>
        <begin position="631"/>
        <end position="678"/>
    </location>
</feature>
<feature type="transmembrane region" description="Helical" evidence="6">
    <location>
        <begin position="129"/>
        <end position="152"/>
    </location>
</feature>
<dbReference type="EMBL" id="KN847524">
    <property type="protein sequence ID" value="KIV90405.1"/>
    <property type="molecule type" value="Genomic_DNA"/>
</dbReference>
<evidence type="ECO:0000256" key="3">
    <source>
        <dbReference type="ARBA" id="ARBA00022989"/>
    </source>
</evidence>
<feature type="compositionally biased region" description="Polar residues" evidence="5">
    <location>
        <begin position="642"/>
        <end position="652"/>
    </location>
</feature>
<evidence type="ECO:0000256" key="5">
    <source>
        <dbReference type="SAM" id="MobiDB-lite"/>
    </source>
</evidence>
<dbReference type="PANTHER" id="PTHR23501:SF39">
    <property type="entry name" value="MULTIDRUG TRANSPORTER, PUTATIVE (AFU_ORTHOLOGUE AFUA_1G05010)-RELATED"/>
    <property type="match status" value="1"/>
</dbReference>
<feature type="compositionally biased region" description="Polar residues" evidence="5">
    <location>
        <begin position="20"/>
        <end position="40"/>
    </location>
</feature>
<gene>
    <name evidence="8" type="ORF">PV10_07715</name>
</gene>
<feature type="transmembrane region" description="Helical" evidence="6">
    <location>
        <begin position="63"/>
        <end position="85"/>
    </location>
</feature>
<feature type="region of interest" description="Disordered" evidence="5">
    <location>
        <begin position="20"/>
        <end position="41"/>
    </location>
</feature>
<evidence type="ECO:0000256" key="6">
    <source>
        <dbReference type="SAM" id="Phobius"/>
    </source>
</evidence>
<feature type="transmembrane region" description="Helical" evidence="6">
    <location>
        <begin position="415"/>
        <end position="434"/>
    </location>
</feature>
<dbReference type="VEuPathDB" id="FungiDB:PV10_07715"/>
<dbReference type="PROSITE" id="PS50850">
    <property type="entry name" value="MFS"/>
    <property type="match status" value="1"/>
</dbReference>
<feature type="transmembrane region" description="Helical" evidence="6">
    <location>
        <begin position="298"/>
        <end position="325"/>
    </location>
</feature>
<feature type="compositionally biased region" description="Basic and acidic residues" evidence="5">
    <location>
        <begin position="588"/>
        <end position="600"/>
    </location>
</feature>
<dbReference type="InterPro" id="IPR011701">
    <property type="entry name" value="MFS"/>
</dbReference>
<dbReference type="RefSeq" id="XP_016221979.1">
    <property type="nucleotide sequence ID" value="XM_016372647.1"/>
</dbReference>
<evidence type="ECO:0000313" key="9">
    <source>
        <dbReference type="Proteomes" id="UP000054302"/>
    </source>
</evidence>